<dbReference type="Pfam" id="PF03171">
    <property type="entry name" value="2OG-FeII_Oxy"/>
    <property type="match status" value="1"/>
</dbReference>
<gene>
    <name evidence="2" type="ordered locus">Bind_2977</name>
</gene>
<keyword evidence="3" id="KW-1185">Reference proteome</keyword>
<dbReference type="KEGG" id="bid:Bind_2977"/>
<name>B2IL03_BEII9</name>
<dbReference type="InterPro" id="IPR050231">
    <property type="entry name" value="Iron_ascorbate_oxido_reductase"/>
</dbReference>
<reference evidence="2 3" key="2">
    <citation type="journal article" date="2010" name="J. Bacteriol.">
        <title>Complete genome sequence of Beijerinckia indica subsp. indica.</title>
        <authorList>
            <person name="Tamas I."/>
            <person name="Dedysh S.N."/>
            <person name="Liesack W."/>
            <person name="Stott M.B."/>
            <person name="Alam M."/>
            <person name="Murrell J.C."/>
            <person name="Dunfield P.F."/>
        </authorList>
    </citation>
    <scope>NUCLEOTIDE SEQUENCE [LARGE SCALE GENOMIC DNA]</scope>
    <source>
        <strain evidence="3">ATCC 9039 / DSM 1715 / NCIMB 8712</strain>
    </source>
</reference>
<proteinExistence type="predicted"/>
<accession>B2IL03</accession>
<dbReference type="PANTHER" id="PTHR47990">
    <property type="entry name" value="2-OXOGLUTARATE (2OG) AND FE(II)-DEPENDENT OXYGENASE SUPERFAMILY PROTEIN-RELATED"/>
    <property type="match status" value="1"/>
</dbReference>
<dbReference type="HOGENOM" id="CLU_080402_0_0_5"/>
<dbReference type="eggNOG" id="COG3491">
    <property type="taxonomic scope" value="Bacteria"/>
</dbReference>
<dbReference type="AlphaFoldDB" id="B2IL03"/>
<evidence type="ECO:0000313" key="2">
    <source>
        <dbReference type="EMBL" id="ACB96543.1"/>
    </source>
</evidence>
<dbReference type="InterPro" id="IPR027443">
    <property type="entry name" value="IPNS-like_sf"/>
</dbReference>
<protein>
    <submittedName>
        <fullName evidence="2">2OG-Fe(II) oxygenase</fullName>
    </submittedName>
</protein>
<evidence type="ECO:0000259" key="1">
    <source>
        <dbReference type="Pfam" id="PF03171"/>
    </source>
</evidence>
<dbReference type="SUPFAM" id="SSF51197">
    <property type="entry name" value="Clavaminate synthase-like"/>
    <property type="match status" value="1"/>
</dbReference>
<dbReference type="Gene3D" id="2.60.120.330">
    <property type="entry name" value="B-lactam Antibiotic, Isopenicillin N Synthase, Chain"/>
    <property type="match status" value="1"/>
</dbReference>
<dbReference type="EMBL" id="CP001016">
    <property type="protein sequence ID" value="ACB96543.1"/>
    <property type="molecule type" value="Genomic_DNA"/>
</dbReference>
<feature type="domain" description="Isopenicillin N synthase-like Fe(2+) 2OG dioxygenase" evidence="1">
    <location>
        <begin position="150"/>
        <end position="237"/>
    </location>
</feature>
<dbReference type="STRING" id="395963.Bind_2977"/>
<evidence type="ECO:0000313" key="3">
    <source>
        <dbReference type="Proteomes" id="UP000001695"/>
    </source>
</evidence>
<organism evidence="2 3">
    <name type="scientific">Beijerinckia indica subsp. indica (strain ATCC 9039 / DSM 1715 / NCIMB 8712)</name>
    <dbReference type="NCBI Taxonomy" id="395963"/>
    <lineage>
        <taxon>Bacteria</taxon>
        <taxon>Pseudomonadati</taxon>
        <taxon>Pseudomonadota</taxon>
        <taxon>Alphaproteobacteria</taxon>
        <taxon>Hyphomicrobiales</taxon>
        <taxon>Beijerinckiaceae</taxon>
        <taxon>Beijerinckia</taxon>
    </lineage>
</organism>
<dbReference type="Proteomes" id="UP000001695">
    <property type="component" value="Chromosome"/>
</dbReference>
<reference evidence="3" key="1">
    <citation type="submission" date="2008-03" db="EMBL/GenBank/DDBJ databases">
        <title>Complete sequence of chromosome of Beijerinckia indica subsp. indica ATCC 9039.</title>
        <authorList>
            <consortium name="US DOE Joint Genome Institute"/>
            <person name="Copeland A."/>
            <person name="Lucas S."/>
            <person name="Lapidus A."/>
            <person name="Glavina del Rio T."/>
            <person name="Dalin E."/>
            <person name="Tice H."/>
            <person name="Bruce D."/>
            <person name="Goodwin L."/>
            <person name="Pitluck S."/>
            <person name="LaButti K."/>
            <person name="Schmutz J."/>
            <person name="Larimer F."/>
            <person name="Land M."/>
            <person name="Hauser L."/>
            <person name="Kyrpides N."/>
            <person name="Mikhailova N."/>
            <person name="Dunfield P.F."/>
            <person name="Dedysh S.N."/>
            <person name="Liesack W."/>
            <person name="Saw J.H."/>
            <person name="Alam M."/>
            <person name="Chen Y."/>
            <person name="Murrell J.C."/>
            <person name="Richardson P."/>
        </authorList>
    </citation>
    <scope>NUCLEOTIDE SEQUENCE [LARGE SCALE GENOMIC DNA]</scope>
    <source>
        <strain evidence="3">ATCC 9039 / DSM 1715 / NCIMB 8712</strain>
    </source>
</reference>
<dbReference type="InterPro" id="IPR044861">
    <property type="entry name" value="IPNS-like_FE2OG_OXY"/>
</dbReference>
<sequence length="302" mass="33355">MVLQSFLPARAKFHDGQLTFVVGDLGTALRQGCFALRIPDELDLAPGIRLAQEFYLAGRGVQDREGIYFDQELFQTDHVLIDGPRRRKDFPQAVNLMCEKMCALARFLLRIILTEAGISESLWADATDDCVTDGGVQWFALGHYQSDRNLPGAPAHKDPGFITVLYYDKPGLEAYIDGEWRNIPPVGGYFLINFGGALEILTAKCSVPVKAVLHRVRQCLPASKTGDHFSFAVFLNPAADGDVIQASADGKTLVSLGSVDEYLRTLNKMTWHDGYAAFGITRKSHDMVLVPQTCDHPVKGPR</sequence>